<accession>A0A518CQ68</accession>
<evidence type="ECO:0000313" key="4">
    <source>
        <dbReference type="Proteomes" id="UP000317178"/>
    </source>
</evidence>
<proteinExistence type="predicted"/>
<dbReference type="EMBL" id="CP036281">
    <property type="protein sequence ID" value="QDU81359.1"/>
    <property type="molecule type" value="Genomic_DNA"/>
</dbReference>
<reference evidence="3 4" key="1">
    <citation type="submission" date="2019-02" db="EMBL/GenBank/DDBJ databases">
        <title>Deep-cultivation of Planctomycetes and their phenomic and genomic characterization uncovers novel biology.</title>
        <authorList>
            <person name="Wiegand S."/>
            <person name="Jogler M."/>
            <person name="Boedeker C."/>
            <person name="Pinto D."/>
            <person name="Vollmers J."/>
            <person name="Rivas-Marin E."/>
            <person name="Kohn T."/>
            <person name="Peeters S.H."/>
            <person name="Heuer A."/>
            <person name="Rast P."/>
            <person name="Oberbeckmann S."/>
            <person name="Bunk B."/>
            <person name="Jeske O."/>
            <person name="Meyerdierks A."/>
            <person name="Storesund J.E."/>
            <person name="Kallscheuer N."/>
            <person name="Luecker S."/>
            <person name="Lage O.M."/>
            <person name="Pohl T."/>
            <person name="Merkel B.J."/>
            <person name="Hornburger P."/>
            <person name="Mueller R.-W."/>
            <person name="Bruemmer F."/>
            <person name="Labrenz M."/>
            <person name="Spormann A.M."/>
            <person name="Op den Camp H."/>
            <person name="Overmann J."/>
            <person name="Amann R."/>
            <person name="Jetten M.S.M."/>
            <person name="Mascher T."/>
            <person name="Medema M.H."/>
            <person name="Devos D.P."/>
            <person name="Kaster A.-K."/>
            <person name="Ovreas L."/>
            <person name="Rohde M."/>
            <person name="Galperin M.Y."/>
            <person name="Jogler C."/>
        </authorList>
    </citation>
    <scope>NUCLEOTIDE SEQUENCE [LARGE SCALE GENOMIC DNA]</scope>
    <source>
        <strain evidence="3 4">Pla110</strain>
    </source>
</reference>
<evidence type="ECO:0000256" key="1">
    <source>
        <dbReference type="SAM" id="MobiDB-lite"/>
    </source>
</evidence>
<feature type="domain" description="Anti-sigma-28 factor FlgM C-terminal" evidence="2">
    <location>
        <begin position="38"/>
        <end position="76"/>
    </location>
</feature>
<dbReference type="Proteomes" id="UP000317178">
    <property type="component" value="Chromosome"/>
</dbReference>
<evidence type="ECO:0000313" key="3">
    <source>
        <dbReference type="EMBL" id="QDU81359.1"/>
    </source>
</evidence>
<dbReference type="KEGG" id="plon:Pla110_31000"/>
<gene>
    <name evidence="3" type="ORF">Pla110_31000</name>
</gene>
<dbReference type="SUPFAM" id="SSF101498">
    <property type="entry name" value="Anti-sigma factor FlgM"/>
    <property type="match status" value="1"/>
</dbReference>
<dbReference type="InterPro" id="IPR031316">
    <property type="entry name" value="FlgM_C"/>
</dbReference>
<organism evidence="3 4">
    <name type="scientific">Polystyrenella longa</name>
    <dbReference type="NCBI Taxonomy" id="2528007"/>
    <lineage>
        <taxon>Bacteria</taxon>
        <taxon>Pseudomonadati</taxon>
        <taxon>Planctomycetota</taxon>
        <taxon>Planctomycetia</taxon>
        <taxon>Planctomycetales</taxon>
        <taxon>Planctomycetaceae</taxon>
        <taxon>Polystyrenella</taxon>
    </lineage>
</organism>
<protein>
    <recommendedName>
        <fullName evidence="2">Anti-sigma-28 factor FlgM C-terminal domain-containing protein</fullName>
    </recommendedName>
</protein>
<feature type="region of interest" description="Disordered" evidence="1">
    <location>
        <begin position="1"/>
        <end position="37"/>
    </location>
</feature>
<feature type="compositionally biased region" description="Polar residues" evidence="1">
    <location>
        <begin position="1"/>
        <end position="13"/>
    </location>
</feature>
<sequence length="96" mass="10281">MSISGPGSVQSGFSFERAKATTRPAETSSTPKTMAPVDQVEISDLGKLMNQSPDNSDVREARLAQIKADIDAGTYDTPEKMEAALMKMMGQIDIEG</sequence>
<name>A0A518CQ68_9PLAN</name>
<keyword evidence="4" id="KW-1185">Reference proteome</keyword>
<dbReference type="Pfam" id="PF04316">
    <property type="entry name" value="FlgM"/>
    <property type="match status" value="1"/>
</dbReference>
<evidence type="ECO:0000259" key="2">
    <source>
        <dbReference type="Pfam" id="PF04316"/>
    </source>
</evidence>
<dbReference type="AlphaFoldDB" id="A0A518CQ68"/>
<dbReference type="InterPro" id="IPR035890">
    <property type="entry name" value="Anti-sigma-28_factor_FlgM_sf"/>
</dbReference>
<dbReference type="RefSeq" id="WP_197440226.1">
    <property type="nucleotide sequence ID" value="NZ_CP036281.1"/>
</dbReference>